<evidence type="ECO:0000313" key="7">
    <source>
        <dbReference type="EMBL" id="KAJ5092996.1"/>
    </source>
</evidence>
<dbReference type="SUPFAM" id="SSF50129">
    <property type="entry name" value="GroES-like"/>
    <property type="match status" value="1"/>
</dbReference>
<dbReference type="Proteomes" id="UP001149165">
    <property type="component" value="Unassembled WGS sequence"/>
</dbReference>
<dbReference type="Gene3D" id="3.90.180.10">
    <property type="entry name" value="Medium-chain alcohol dehydrogenases, catalytic domain"/>
    <property type="match status" value="1"/>
</dbReference>
<proteinExistence type="inferred from homology"/>
<comment type="similarity">
    <text evidence="1">Belongs to the zinc-containing alcohol dehydrogenase family.</text>
</comment>
<evidence type="ECO:0000256" key="4">
    <source>
        <dbReference type="ARBA" id="ARBA00022857"/>
    </source>
</evidence>
<dbReference type="AlphaFoldDB" id="A0A9W9F3W0"/>
<dbReference type="GO" id="GO:0016651">
    <property type="term" value="F:oxidoreductase activity, acting on NAD(P)H"/>
    <property type="evidence" value="ECO:0007669"/>
    <property type="project" value="InterPro"/>
</dbReference>
<dbReference type="PANTHER" id="PTHR45348">
    <property type="entry name" value="HYPOTHETICAL OXIDOREDUCTASE (EUROFUNG)"/>
    <property type="match status" value="1"/>
</dbReference>
<keyword evidence="5" id="KW-0560">Oxidoreductase</keyword>
<comment type="caution">
    <text evidence="7">The sequence shown here is derived from an EMBL/GenBank/DDBJ whole genome shotgun (WGS) entry which is preliminary data.</text>
</comment>
<evidence type="ECO:0000256" key="1">
    <source>
        <dbReference type="ARBA" id="ARBA00008072"/>
    </source>
</evidence>
<dbReference type="SMART" id="SM00829">
    <property type="entry name" value="PKS_ER"/>
    <property type="match status" value="1"/>
</dbReference>
<dbReference type="Pfam" id="PF00107">
    <property type="entry name" value="ADH_zinc_N"/>
    <property type="match status" value="1"/>
</dbReference>
<keyword evidence="4" id="KW-0521">NADP</keyword>
<dbReference type="SUPFAM" id="SSF51735">
    <property type="entry name" value="NAD(P)-binding Rossmann-fold domains"/>
    <property type="match status" value="1"/>
</dbReference>
<evidence type="ECO:0000259" key="6">
    <source>
        <dbReference type="SMART" id="SM00829"/>
    </source>
</evidence>
<evidence type="ECO:0000256" key="5">
    <source>
        <dbReference type="ARBA" id="ARBA00023002"/>
    </source>
</evidence>
<evidence type="ECO:0000313" key="8">
    <source>
        <dbReference type="Proteomes" id="UP001149165"/>
    </source>
</evidence>
<gene>
    <name evidence="7" type="ORF">N7456_008857</name>
</gene>
<dbReference type="InterPro" id="IPR036291">
    <property type="entry name" value="NAD(P)-bd_dom_sf"/>
</dbReference>
<dbReference type="PANTHER" id="PTHR45348:SF1">
    <property type="entry name" value="TRANS-ENOYL REDUCTASE STHE"/>
    <property type="match status" value="1"/>
</dbReference>
<name>A0A9W9F3W0_9EURO</name>
<dbReference type="InterPro" id="IPR047122">
    <property type="entry name" value="Trans-enoyl_RdTase-like"/>
</dbReference>
<dbReference type="InterPro" id="IPR011032">
    <property type="entry name" value="GroES-like_sf"/>
</dbReference>
<dbReference type="CDD" id="cd08249">
    <property type="entry name" value="enoyl_reductase_like"/>
    <property type="match status" value="1"/>
</dbReference>
<dbReference type="Pfam" id="PF08240">
    <property type="entry name" value="ADH_N"/>
    <property type="match status" value="1"/>
</dbReference>
<reference evidence="7" key="2">
    <citation type="journal article" date="2023" name="IMA Fungus">
        <title>Comparative genomic study of the Penicillium genus elucidates a diverse pangenome and 15 lateral gene transfer events.</title>
        <authorList>
            <person name="Petersen C."/>
            <person name="Sorensen T."/>
            <person name="Nielsen M.R."/>
            <person name="Sondergaard T.E."/>
            <person name="Sorensen J.L."/>
            <person name="Fitzpatrick D.A."/>
            <person name="Frisvad J.C."/>
            <person name="Nielsen K.L."/>
        </authorList>
    </citation>
    <scope>NUCLEOTIDE SEQUENCE</scope>
    <source>
        <strain evidence="7">IBT 30069</strain>
    </source>
</reference>
<dbReference type="InterPro" id="IPR013149">
    <property type="entry name" value="ADH-like_C"/>
</dbReference>
<keyword evidence="3" id="KW-0547">Nucleotide-binding</keyword>
<sequence>MDVTFTVPKAQTAILQQEGGVLKITPNQPIPEINPGQMLVKIHAVALNPCDWKMPLRFPTEGLWDGCDFSGTVVALGDQVAQAGRFRLGDRVFGAVQGSNQSDPQSGAYCEYVRAFPDFTFHIPDEMSFTTAPAISGTGIATLGVALFWSLQLQGTLDKPITKPEDVFVYGGSSTIGLLAIQFVKLCGYRVITTCSPQNFDLVRSYGADLAFDYKSPTCVEDIRAATKNHLRYVLDPFADMKTVRLCQEIIGRTGGRYCALEEYQEDLCTRKVIKHELVMGGAISGNGVELPKPYGSPPRPEIGEWARPWYRSIQELILTAKIRPTPIEIIPGRFDGILNGLEMLKHGSVSGKKLIVSMEASD</sequence>
<evidence type="ECO:0000256" key="3">
    <source>
        <dbReference type="ARBA" id="ARBA00022741"/>
    </source>
</evidence>
<organism evidence="7 8">
    <name type="scientific">Penicillium angulare</name>
    <dbReference type="NCBI Taxonomy" id="116970"/>
    <lineage>
        <taxon>Eukaryota</taxon>
        <taxon>Fungi</taxon>
        <taxon>Dikarya</taxon>
        <taxon>Ascomycota</taxon>
        <taxon>Pezizomycotina</taxon>
        <taxon>Eurotiomycetes</taxon>
        <taxon>Eurotiomycetidae</taxon>
        <taxon>Eurotiales</taxon>
        <taxon>Aspergillaceae</taxon>
        <taxon>Penicillium</taxon>
    </lineage>
</organism>
<dbReference type="GO" id="GO:0000166">
    <property type="term" value="F:nucleotide binding"/>
    <property type="evidence" value="ECO:0007669"/>
    <property type="project" value="UniProtKB-KW"/>
</dbReference>
<dbReference type="Gene3D" id="3.40.50.720">
    <property type="entry name" value="NAD(P)-binding Rossmann-like Domain"/>
    <property type="match status" value="1"/>
</dbReference>
<protein>
    <submittedName>
        <fullName evidence="7">Polyketide synthase enoylreductase</fullName>
    </submittedName>
</protein>
<dbReference type="InterPro" id="IPR020843">
    <property type="entry name" value="ER"/>
</dbReference>
<reference evidence="7" key="1">
    <citation type="submission" date="2022-11" db="EMBL/GenBank/DDBJ databases">
        <authorList>
            <person name="Petersen C."/>
        </authorList>
    </citation>
    <scope>NUCLEOTIDE SEQUENCE</scope>
    <source>
        <strain evidence="7">IBT 30069</strain>
    </source>
</reference>
<dbReference type="OrthoDB" id="9992527at2759"/>
<dbReference type="EMBL" id="JAPQKH010000006">
    <property type="protein sequence ID" value="KAJ5092996.1"/>
    <property type="molecule type" value="Genomic_DNA"/>
</dbReference>
<evidence type="ECO:0000256" key="2">
    <source>
        <dbReference type="ARBA" id="ARBA00011245"/>
    </source>
</evidence>
<dbReference type="InterPro" id="IPR013154">
    <property type="entry name" value="ADH-like_N"/>
</dbReference>
<accession>A0A9W9F3W0</accession>
<comment type="subunit">
    <text evidence="2">Monomer.</text>
</comment>
<keyword evidence="8" id="KW-1185">Reference proteome</keyword>
<feature type="domain" description="Enoyl reductase (ER)" evidence="6">
    <location>
        <begin position="20"/>
        <end position="356"/>
    </location>
</feature>